<sequence>MSELQTSPEHAQRREQLAQWVVSVLSDGNDLSFDKDLSFGNEGSGEGISMPLQAIGSDAGFRKYYRVQTPQRTLVAVDAPPATEDTHTFVDIARRWRAGGVHVPEVFAVDFECGFMLQEDLGDTPMQALLHNSSADQYYPELLDTLLSVQKQASENLPPYDETLMRFELSLYPKWFLGELLGFETEGSEITGQLSELFSVLVSTMLEQPQGTVHRDYHSRNLMFTPDGIVGVIDFQGALHGPLLYDVASLLKDCYISWPQEKIDQWFSAFMTRHPILADYDLEQLTTWFDLAGLQRHLKCLGIFSRLWLRDGKPGYLKDIPRTFDYVLSVCQRYPQFEEYALWLQEHVKPIMNERLKRVLEGASV</sequence>
<dbReference type="InterPro" id="IPR011009">
    <property type="entry name" value="Kinase-like_dom_sf"/>
</dbReference>
<proteinExistence type="predicted"/>
<keyword evidence="5" id="KW-1185">Reference proteome</keyword>
<evidence type="ECO:0000313" key="4">
    <source>
        <dbReference type="EMBL" id="KEI72813.1"/>
    </source>
</evidence>
<evidence type="ECO:0000259" key="3">
    <source>
        <dbReference type="Pfam" id="PF01636"/>
    </source>
</evidence>
<dbReference type="Gene3D" id="3.30.200.20">
    <property type="entry name" value="Phosphorylase Kinase, domain 1"/>
    <property type="match status" value="1"/>
</dbReference>
<keyword evidence="1" id="KW-0547">Nucleotide-binding</keyword>
<dbReference type="Pfam" id="PF01636">
    <property type="entry name" value="APH"/>
    <property type="match status" value="1"/>
</dbReference>
<dbReference type="eggNOG" id="COG3178">
    <property type="taxonomic scope" value="Bacteria"/>
</dbReference>
<evidence type="ECO:0000313" key="5">
    <source>
        <dbReference type="Proteomes" id="UP000027997"/>
    </source>
</evidence>
<dbReference type="EMBL" id="JOJP01000001">
    <property type="protein sequence ID" value="KEI72813.1"/>
    <property type="molecule type" value="Genomic_DNA"/>
</dbReference>
<dbReference type="STRING" id="305900.GV64_20670"/>
<name>A0A081KF87_9GAMM</name>
<dbReference type="InterPro" id="IPR002575">
    <property type="entry name" value="Aminoglycoside_PTrfase"/>
</dbReference>
<gene>
    <name evidence="4" type="ORF">GV64_20670</name>
</gene>
<dbReference type="AlphaFoldDB" id="A0A081KF87"/>
<protein>
    <recommendedName>
        <fullName evidence="3">Aminoglycoside phosphotransferase domain-containing protein</fullName>
    </recommendedName>
</protein>
<organism evidence="4 5">
    <name type="scientific">Endozoicomonas elysicola</name>
    <dbReference type="NCBI Taxonomy" id="305900"/>
    <lineage>
        <taxon>Bacteria</taxon>
        <taxon>Pseudomonadati</taxon>
        <taxon>Pseudomonadota</taxon>
        <taxon>Gammaproteobacteria</taxon>
        <taxon>Oceanospirillales</taxon>
        <taxon>Endozoicomonadaceae</taxon>
        <taxon>Endozoicomonas</taxon>
    </lineage>
</organism>
<accession>A0A081KF87</accession>
<reference evidence="4 5" key="1">
    <citation type="submission" date="2014-06" db="EMBL/GenBank/DDBJ databases">
        <title>Whole Genome Sequences of Three Symbiotic Endozoicomonas Bacteria.</title>
        <authorList>
            <person name="Neave M.J."/>
            <person name="Apprill A."/>
            <person name="Voolstra C.R."/>
        </authorList>
    </citation>
    <scope>NUCLEOTIDE SEQUENCE [LARGE SCALE GENOMIC DNA]</scope>
    <source>
        <strain evidence="4 5">DSM 22380</strain>
    </source>
</reference>
<dbReference type="PANTHER" id="PTHR33540:SF1">
    <property type="entry name" value="N-ACETYLMURAMATE_N-ACETYLGLUCOSAMINE KINASE"/>
    <property type="match status" value="1"/>
</dbReference>
<feature type="domain" description="Aminoglycoside phosphotransferase" evidence="3">
    <location>
        <begin position="52"/>
        <end position="261"/>
    </location>
</feature>
<dbReference type="PANTHER" id="PTHR33540">
    <property type="entry name" value="TRNA THREONYLCARBAMOYLADENOSINE BIOSYNTHESIS PROTEIN TSAE"/>
    <property type="match status" value="1"/>
</dbReference>
<dbReference type="SUPFAM" id="SSF56112">
    <property type="entry name" value="Protein kinase-like (PK-like)"/>
    <property type="match status" value="1"/>
</dbReference>
<keyword evidence="2" id="KW-0067">ATP-binding</keyword>
<evidence type="ECO:0000256" key="1">
    <source>
        <dbReference type="ARBA" id="ARBA00022741"/>
    </source>
</evidence>
<dbReference type="Proteomes" id="UP000027997">
    <property type="component" value="Unassembled WGS sequence"/>
</dbReference>
<evidence type="ECO:0000256" key="2">
    <source>
        <dbReference type="ARBA" id="ARBA00022840"/>
    </source>
</evidence>
<comment type="caution">
    <text evidence="4">The sequence shown here is derived from an EMBL/GenBank/DDBJ whole genome shotgun (WGS) entry which is preliminary data.</text>
</comment>
<dbReference type="Gene3D" id="3.90.1200.10">
    <property type="match status" value="1"/>
</dbReference>
<dbReference type="GO" id="GO:0005524">
    <property type="term" value="F:ATP binding"/>
    <property type="evidence" value="ECO:0007669"/>
    <property type="project" value="UniProtKB-KW"/>
</dbReference>